<dbReference type="RefSeq" id="WP_083560035.1">
    <property type="nucleotide sequence ID" value="NZ_AQQV01000001.1"/>
</dbReference>
<protein>
    <recommendedName>
        <fullName evidence="3">DUF3558 domain-containing protein</fullName>
    </recommendedName>
</protein>
<keyword evidence="2" id="KW-1185">Reference proteome</keyword>
<evidence type="ECO:0000313" key="2">
    <source>
        <dbReference type="Proteomes" id="UP000192342"/>
    </source>
</evidence>
<gene>
    <name evidence="1" type="ORF">ATO7_04795</name>
</gene>
<accession>A0A1Y1SHW3</accession>
<dbReference type="PROSITE" id="PS51257">
    <property type="entry name" value="PROKAR_LIPOPROTEIN"/>
    <property type="match status" value="1"/>
</dbReference>
<comment type="caution">
    <text evidence="1">The sequence shown here is derived from an EMBL/GenBank/DDBJ whole genome shotgun (WGS) entry which is preliminary data.</text>
</comment>
<proteinExistence type="predicted"/>
<dbReference type="AlphaFoldDB" id="A0A1Y1SHW3"/>
<dbReference type="Proteomes" id="UP000192342">
    <property type="component" value="Unassembled WGS sequence"/>
</dbReference>
<organism evidence="1 2">
    <name type="scientific">Oceanococcus atlanticus</name>
    <dbReference type="NCBI Taxonomy" id="1317117"/>
    <lineage>
        <taxon>Bacteria</taxon>
        <taxon>Pseudomonadati</taxon>
        <taxon>Pseudomonadota</taxon>
        <taxon>Gammaproteobacteria</taxon>
        <taxon>Chromatiales</taxon>
        <taxon>Oceanococcaceae</taxon>
        <taxon>Oceanococcus</taxon>
    </lineage>
</organism>
<evidence type="ECO:0000313" key="1">
    <source>
        <dbReference type="EMBL" id="ORE89168.1"/>
    </source>
</evidence>
<sequence>MTVLRISSAALVLAACGLGGCFGSDDSASSGGAAQASSKASSKVEACLRKAMPEPCTLLQHAGAEGLYPDDLTFTPQEYGGQVSCTASWSAGREQEIKAGAMTFSGPVDDTVELNGIRELSDDLERASNMFAAQHRTRSDEEKARLAETAAEAARNEVGDQHKDMATDLASKFVNAIEYKAIDGVGDAAAWGGVGRFKQLAVRAGRMAFQVRMTRSNEEPQVIADSVQLAKAVIEGCQ</sequence>
<name>A0A1Y1SHW3_9GAMM</name>
<dbReference type="EMBL" id="AQQV01000001">
    <property type="protein sequence ID" value="ORE89168.1"/>
    <property type="molecule type" value="Genomic_DNA"/>
</dbReference>
<dbReference type="STRING" id="1317117.ATO7_04795"/>
<reference evidence="1 2" key="1">
    <citation type="submission" date="2013-04" db="EMBL/GenBank/DDBJ databases">
        <title>Oceanococcus atlanticus 22II-S10r2 Genome Sequencing.</title>
        <authorList>
            <person name="Lai Q."/>
            <person name="Li G."/>
            <person name="Shao Z."/>
        </authorList>
    </citation>
    <scope>NUCLEOTIDE SEQUENCE [LARGE SCALE GENOMIC DNA]</scope>
    <source>
        <strain evidence="1 2">22II-S10r2</strain>
    </source>
</reference>
<evidence type="ECO:0008006" key="3">
    <source>
        <dbReference type="Google" id="ProtNLM"/>
    </source>
</evidence>